<feature type="domain" description="Alpha-L-rhamnosidase C-terminal" evidence="8">
    <location>
        <begin position="802"/>
        <end position="874"/>
    </location>
</feature>
<dbReference type="InterPro" id="IPR008902">
    <property type="entry name" value="Rhamnosid_concanavalin"/>
</dbReference>
<dbReference type="SUPFAM" id="SSF49785">
    <property type="entry name" value="Galactose-binding domain-like"/>
    <property type="match status" value="1"/>
</dbReference>
<feature type="domain" description="Alpha-L-rhamnosidase concanavalin-like" evidence="5">
    <location>
        <begin position="342"/>
        <end position="445"/>
    </location>
</feature>
<reference evidence="9" key="1">
    <citation type="submission" date="2022-12" db="EMBL/GenBank/DDBJ databases">
        <authorList>
            <person name="Petersen C."/>
        </authorList>
    </citation>
    <scope>NUCLEOTIDE SEQUENCE</scope>
    <source>
        <strain evidence="9">IBT 16125</strain>
    </source>
</reference>
<dbReference type="Pfam" id="PF17390">
    <property type="entry name" value="Bac_rhamnosid_C"/>
    <property type="match status" value="1"/>
</dbReference>
<accession>A0AAD6BWI0</accession>
<dbReference type="AlphaFoldDB" id="A0AAD6BWI0"/>
<evidence type="ECO:0000259" key="7">
    <source>
        <dbReference type="Pfam" id="PF17389"/>
    </source>
</evidence>
<dbReference type="Proteomes" id="UP001213681">
    <property type="component" value="Unassembled WGS sequence"/>
</dbReference>
<evidence type="ECO:0000256" key="2">
    <source>
        <dbReference type="ARBA" id="ARBA00012652"/>
    </source>
</evidence>
<dbReference type="InterPro" id="IPR016007">
    <property type="entry name" value="Alpha_rhamnosid"/>
</dbReference>
<dbReference type="Gene3D" id="2.60.120.260">
    <property type="entry name" value="Galactose-binding domain-like"/>
    <property type="match status" value="2"/>
</dbReference>
<dbReference type="Pfam" id="PF25788">
    <property type="entry name" value="Ig_Rha78A_N"/>
    <property type="match status" value="1"/>
</dbReference>
<dbReference type="RefSeq" id="XP_056761443.1">
    <property type="nucleotide sequence ID" value="XM_056912594.1"/>
</dbReference>
<reference evidence="9" key="2">
    <citation type="journal article" date="2023" name="IMA Fungus">
        <title>Comparative genomic study of the Penicillium genus elucidates a diverse pangenome and 15 lateral gene transfer events.</title>
        <authorList>
            <person name="Petersen C."/>
            <person name="Sorensen T."/>
            <person name="Nielsen M.R."/>
            <person name="Sondergaard T.E."/>
            <person name="Sorensen J.L."/>
            <person name="Fitzpatrick D.A."/>
            <person name="Frisvad J.C."/>
            <person name="Nielsen K.L."/>
        </authorList>
    </citation>
    <scope>NUCLEOTIDE SEQUENCE</scope>
    <source>
        <strain evidence="9">IBT 16125</strain>
    </source>
</reference>
<dbReference type="EC" id="3.2.1.40" evidence="2"/>
<comment type="caution">
    <text evidence="9">The sequence shown here is derived from an EMBL/GenBank/DDBJ whole genome shotgun (WGS) entry which is preliminary data.</text>
</comment>
<keyword evidence="10" id="KW-1185">Reference proteome</keyword>
<dbReference type="PANTHER" id="PTHR33307">
    <property type="entry name" value="ALPHA-RHAMNOSIDASE (EUROFUNG)"/>
    <property type="match status" value="1"/>
</dbReference>
<comment type="catalytic activity">
    <reaction evidence="1">
        <text>Hydrolysis of terminal non-reducing alpha-L-rhamnose residues in alpha-L-rhamnosides.</text>
        <dbReference type="EC" id="3.2.1.40"/>
    </reaction>
</comment>
<dbReference type="Gene3D" id="2.60.420.10">
    <property type="entry name" value="Maltose phosphorylase, domain 3"/>
    <property type="match status" value="1"/>
</dbReference>
<feature type="domain" description="Alpha-L-rhamnosidase six-hairpin glycosidase" evidence="7">
    <location>
        <begin position="450"/>
        <end position="800"/>
    </location>
</feature>
<dbReference type="PANTHER" id="PTHR33307:SF6">
    <property type="entry name" value="ALPHA-RHAMNOSIDASE (EUROFUNG)-RELATED"/>
    <property type="match status" value="1"/>
</dbReference>
<dbReference type="GO" id="GO:0030596">
    <property type="term" value="F:alpha-L-rhamnosidase activity"/>
    <property type="evidence" value="ECO:0007669"/>
    <property type="project" value="UniProtKB-EC"/>
</dbReference>
<dbReference type="Pfam" id="PF08531">
    <property type="entry name" value="Bac_rhamnosid_N"/>
    <property type="match status" value="1"/>
</dbReference>
<dbReference type="SUPFAM" id="SSF48208">
    <property type="entry name" value="Six-hairpin glycosidases"/>
    <property type="match status" value="1"/>
</dbReference>
<proteinExistence type="predicted"/>
<keyword evidence="3" id="KW-0378">Hydrolase</keyword>
<evidence type="ECO:0000313" key="10">
    <source>
        <dbReference type="Proteomes" id="UP001213681"/>
    </source>
</evidence>
<name>A0AAD6BWI0_9EURO</name>
<dbReference type="InterPro" id="IPR013737">
    <property type="entry name" value="Bac_rhamnosid_N"/>
</dbReference>
<evidence type="ECO:0000256" key="3">
    <source>
        <dbReference type="ARBA" id="ARBA00022801"/>
    </source>
</evidence>
<evidence type="ECO:0000256" key="1">
    <source>
        <dbReference type="ARBA" id="ARBA00001445"/>
    </source>
</evidence>
<dbReference type="Gene3D" id="1.50.10.10">
    <property type="match status" value="1"/>
</dbReference>
<feature type="region of interest" description="Disordered" evidence="4">
    <location>
        <begin position="898"/>
        <end position="919"/>
    </location>
</feature>
<sequence length="919" mass="103572">MAEDQIKITSEISLETPTFDSRQDGFGIGNPTPRISWRFLYNDLSIQDWQQKRYEIELERKGTVGAYRVDSPESVRVPWPASPLSSRERAIIRVRSIGVFKGCEIPTATEWSAWASVETGLLDKEEWRAQLITGQQEASPDKPIQPLLLRRSFDVPKVRKSISKARLYVTAQGVYHAYLNGTRVGDHFMAPGFTDYRFRIAYQVFDVTDLIRSDSANFLAAEVGEGWFASSLWREGRQIYGKDIGLIAQLEISFNEHESLVVITDAEWEWNTGPIVSSEIYDGETYDRTQDQPGWKTGAEARSGTQWMKVTVLPLPSITFSAPDGPPVRATQEVSPQRIFKSPSGNQIIDFGQNLVGKLCIRGLQKLAGHAVIFEHAEVLEHGELCMRPLRAARCTDIVLSSGDELETWSPSFTFHGFRFVQIKGWTSEDQRCPLRAENITAIVFHSDMKRTGWFSCSDDQLNRLHENSVWSMRGNFLSIPTDCPQRDERLGWTGDIQVFSPSANFLYDTNGMLADWLVDVALEQNEENGVPPMIVPNVQFAKESRPPQAVWGDASILVPWALYRWFGDRDILLRQYRSMKSWLDKGCSRGEDGLWTTSLWQHGDWLDPSAPPEDPGNGQTDGVYVADAYLVYVTGILSQAATVLQFPEDAQRYLQDHNRLKQVFQEKYITPKGMVMCDTQTSLSLALVFSLFASDDQIKNAGERLARKVRFAKFRVATGFAGTPIVTHALSKTGWHQLAYRMLLETGCPSWLYPVTMGATTTWERWNSMLPDGTVNPGQMTSFNHYALGSVINWLHEYVGGISLIEPGWKVFKVQPIPGGTIRSASIQYEGPYGLIKCSWNLDDDSVFSMKLQIPPNSSALVILPKKNTTAEDRQGTLLHSGNYDLSCQFEADPWPPTPLETLFKPPARKVATEQKEV</sequence>
<dbReference type="PIRSF" id="PIRSF010631">
    <property type="entry name" value="A-rhamnsds"/>
    <property type="match status" value="1"/>
</dbReference>
<organism evidence="9 10">
    <name type="scientific">Penicillium daleae</name>
    <dbReference type="NCBI Taxonomy" id="63821"/>
    <lineage>
        <taxon>Eukaryota</taxon>
        <taxon>Fungi</taxon>
        <taxon>Dikarya</taxon>
        <taxon>Ascomycota</taxon>
        <taxon>Pezizomycotina</taxon>
        <taxon>Eurotiomycetes</taxon>
        <taxon>Eurotiomycetidae</taxon>
        <taxon>Eurotiales</taxon>
        <taxon>Aspergillaceae</taxon>
        <taxon>Penicillium</taxon>
    </lineage>
</organism>
<evidence type="ECO:0000313" key="9">
    <source>
        <dbReference type="EMBL" id="KAJ5438214.1"/>
    </source>
</evidence>
<dbReference type="Pfam" id="PF17389">
    <property type="entry name" value="Bac_rhamnosid6H"/>
    <property type="match status" value="1"/>
</dbReference>
<dbReference type="GO" id="GO:0005975">
    <property type="term" value="P:carbohydrate metabolic process"/>
    <property type="evidence" value="ECO:0007669"/>
    <property type="project" value="InterPro"/>
</dbReference>
<gene>
    <name evidence="9" type="ORF">N7458_009212</name>
</gene>
<dbReference type="Pfam" id="PF05592">
    <property type="entry name" value="Bac_rhamnosid"/>
    <property type="match status" value="1"/>
</dbReference>
<dbReference type="InterPro" id="IPR008979">
    <property type="entry name" value="Galactose-bd-like_sf"/>
</dbReference>
<dbReference type="InterPro" id="IPR035398">
    <property type="entry name" value="Bac_rhamnosid_C"/>
</dbReference>
<feature type="domain" description="Bacterial alpha-L-rhamnosidase N-terminal" evidence="6">
    <location>
        <begin position="160"/>
        <end position="332"/>
    </location>
</feature>
<evidence type="ECO:0000259" key="5">
    <source>
        <dbReference type="Pfam" id="PF05592"/>
    </source>
</evidence>
<evidence type="ECO:0000259" key="8">
    <source>
        <dbReference type="Pfam" id="PF17390"/>
    </source>
</evidence>
<protein>
    <recommendedName>
        <fullName evidence="2">alpha-L-rhamnosidase</fullName>
        <ecNumber evidence="2">3.2.1.40</ecNumber>
    </recommendedName>
</protein>
<evidence type="ECO:0000256" key="4">
    <source>
        <dbReference type="SAM" id="MobiDB-lite"/>
    </source>
</evidence>
<dbReference type="InterPro" id="IPR013783">
    <property type="entry name" value="Ig-like_fold"/>
</dbReference>
<dbReference type="Gene3D" id="2.60.40.10">
    <property type="entry name" value="Immunoglobulins"/>
    <property type="match status" value="1"/>
</dbReference>
<dbReference type="InterPro" id="IPR035396">
    <property type="entry name" value="Bac_rhamnosid6H"/>
</dbReference>
<dbReference type="InterPro" id="IPR008928">
    <property type="entry name" value="6-hairpin_glycosidase_sf"/>
</dbReference>
<dbReference type="EMBL" id="JAPVEA010000008">
    <property type="protein sequence ID" value="KAJ5438214.1"/>
    <property type="molecule type" value="Genomic_DNA"/>
</dbReference>
<dbReference type="GeneID" id="81602837"/>
<evidence type="ECO:0000259" key="6">
    <source>
        <dbReference type="Pfam" id="PF08531"/>
    </source>
</evidence>
<dbReference type="InterPro" id="IPR012341">
    <property type="entry name" value="6hp_glycosidase-like_sf"/>
</dbReference>